<dbReference type="AlphaFoldDB" id="A0A8S9UAL2"/>
<organism evidence="2 3">
    <name type="scientific">Phytophthora infestans</name>
    <name type="common">Potato late blight agent</name>
    <name type="synonym">Botrytis infestans</name>
    <dbReference type="NCBI Taxonomy" id="4787"/>
    <lineage>
        <taxon>Eukaryota</taxon>
        <taxon>Sar</taxon>
        <taxon>Stramenopiles</taxon>
        <taxon>Oomycota</taxon>
        <taxon>Peronosporomycetes</taxon>
        <taxon>Peronosporales</taxon>
        <taxon>Peronosporaceae</taxon>
        <taxon>Phytophthora</taxon>
    </lineage>
</organism>
<dbReference type="EMBL" id="JAACNO010001795">
    <property type="protein sequence ID" value="KAF4137490.1"/>
    <property type="molecule type" value="Genomic_DNA"/>
</dbReference>
<protein>
    <recommendedName>
        <fullName evidence="4">Transmembrane protein</fullName>
    </recommendedName>
</protein>
<comment type="caution">
    <text evidence="2">The sequence shown here is derived from an EMBL/GenBank/DDBJ whole genome shotgun (WGS) entry which is preliminary data.</text>
</comment>
<evidence type="ECO:0000313" key="2">
    <source>
        <dbReference type="EMBL" id="KAF4137490.1"/>
    </source>
</evidence>
<evidence type="ECO:0000256" key="1">
    <source>
        <dbReference type="SAM" id="Phobius"/>
    </source>
</evidence>
<feature type="transmembrane region" description="Helical" evidence="1">
    <location>
        <begin position="6"/>
        <end position="28"/>
    </location>
</feature>
<keyword evidence="1" id="KW-0472">Membrane</keyword>
<evidence type="ECO:0008006" key="4">
    <source>
        <dbReference type="Google" id="ProtNLM"/>
    </source>
</evidence>
<keyword evidence="1" id="KW-1133">Transmembrane helix</keyword>
<dbReference type="Proteomes" id="UP000704712">
    <property type="component" value="Unassembled WGS sequence"/>
</dbReference>
<gene>
    <name evidence="2" type="ORF">GN958_ATG13334</name>
</gene>
<reference evidence="2" key="1">
    <citation type="submission" date="2020-03" db="EMBL/GenBank/DDBJ databases">
        <title>Hybrid Assembly of Korean Phytophthora infestans isolates.</title>
        <authorList>
            <person name="Prokchorchik M."/>
            <person name="Lee Y."/>
            <person name="Seo J."/>
            <person name="Cho J.-H."/>
            <person name="Park Y.-E."/>
            <person name="Jang D.-C."/>
            <person name="Im J.-S."/>
            <person name="Choi J.-G."/>
            <person name="Park H.-J."/>
            <person name="Lee G.-B."/>
            <person name="Lee Y.-G."/>
            <person name="Hong S.-Y."/>
            <person name="Cho K."/>
            <person name="Sohn K.H."/>
        </authorList>
    </citation>
    <scope>NUCLEOTIDE SEQUENCE</scope>
    <source>
        <strain evidence="2">KR_2_A2</strain>
    </source>
</reference>
<evidence type="ECO:0000313" key="3">
    <source>
        <dbReference type="Proteomes" id="UP000704712"/>
    </source>
</evidence>
<proteinExistence type="predicted"/>
<keyword evidence="1" id="KW-0812">Transmembrane</keyword>
<name>A0A8S9UAL2_PHYIN</name>
<accession>A0A8S9UAL2</accession>
<feature type="transmembrane region" description="Helical" evidence="1">
    <location>
        <begin position="108"/>
        <end position="128"/>
    </location>
</feature>
<sequence>MVTLSLSIYKTLPFVIVLLLPVSGLSWFEPFKKSSQPAAYGNRGAGVAQLGEEGSSSMLSQPPLKRGLVFQLTELLAVFVLLHEVTSVTFIPGSLIESISCNSFVPQMLALGAVACYSGLFVVLYYLLGIETTS</sequence>